<organism evidence="2 3">
    <name type="scientific">Phialocephala subalpina</name>
    <dbReference type="NCBI Taxonomy" id="576137"/>
    <lineage>
        <taxon>Eukaryota</taxon>
        <taxon>Fungi</taxon>
        <taxon>Dikarya</taxon>
        <taxon>Ascomycota</taxon>
        <taxon>Pezizomycotina</taxon>
        <taxon>Leotiomycetes</taxon>
        <taxon>Helotiales</taxon>
        <taxon>Mollisiaceae</taxon>
        <taxon>Phialocephala</taxon>
        <taxon>Phialocephala fortinii species complex</taxon>
    </lineage>
</organism>
<gene>
    <name evidence="2" type="ORF">PAC_10586</name>
</gene>
<evidence type="ECO:0000259" key="1">
    <source>
        <dbReference type="Pfam" id="PF06985"/>
    </source>
</evidence>
<reference evidence="2 3" key="1">
    <citation type="submission" date="2016-03" db="EMBL/GenBank/DDBJ databases">
        <authorList>
            <person name="Ploux O."/>
        </authorList>
    </citation>
    <scope>NUCLEOTIDE SEQUENCE [LARGE SCALE GENOMIC DNA]</scope>
    <source>
        <strain evidence="2 3">UAMH 11012</strain>
    </source>
</reference>
<feature type="domain" description="Heterokaryon incompatibility" evidence="1">
    <location>
        <begin position="361"/>
        <end position="447"/>
    </location>
</feature>
<protein>
    <recommendedName>
        <fullName evidence="1">Heterokaryon incompatibility domain-containing protein</fullName>
    </recommendedName>
</protein>
<dbReference type="Proteomes" id="UP000184330">
    <property type="component" value="Unassembled WGS sequence"/>
</dbReference>
<dbReference type="OrthoDB" id="5125733at2759"/>
<keyword evidence="3" id="KW-1185">Reference proteome</keyword>
<accession>A0A1L7X6P3</accession>
<dbReference type="STRING" id="576137.A0A1L7X6P3"/>
<evidence type="ECO:0000313" key="2">
    <source>
        <dbReference type="EMBL" id="CZR60690.1"/>
    </source>
</evidence>
<dbReference type="InterPro" id="IPR010730">
    <property type="entry name" value="HET"/>
</dbReference>
<dbReference type="Pfam" id="PF06985">
    <property type="entry name" value="HET"/>
    <property type="match status" value="1"/>
</dbReference>
<dbReference type="PANTHER" id="PTHR33112">
    <property type="entry name" value="DOMAIN PROTEIN, PUTATIVE-RELATED"/>
    <property type="match status" value="1"/>
</dbReference>
<name>A0A1L7X6P3_9HELO</name>
<dbReference type="AlphaFoldDB" id="A0A1L7X6P3"/>
<evidence type="ECO:0000313" key="3">
    <source>
        <dbReference type="Proteomes" id="UP000184330"/>
    </source>
</evidence>
<proteinExistence type="predicted"/>
<dbReference type="EMBL" id="FJOG01000016">
    <property type="protein sequence ID" value="CZR60690.1"/>
    <property type="molecule type" value="Genomic_DNA"/>
</dbReference>
<dbReference type="PANTHER" id="PTHR33112:SF8">
    <property type="entry name" value="HETEROKARYON INCOMPATIBILITY DOMAIN-CONTAINING PROTEIN"/>
    <property type="match status" value="1"/>
</dbReference>
<sequence length="755" mass="84432">MDRASNIDRFELVETAGPRKNDEQEAQIDQTAQRLAELENWYCNCLEDANYEDVTLHDEILDNDEIDMEILALVPGIERELVAGYCSTCRKFPDVWSRLLEQNADRGRDHGRDSTEPIFHAYLPRIKYLVAGNKAGCRLCRLFCQGIDLHYCFKIEKRLQLLGKPTTLFLYNTYAFTLIAELTYWPIEGTTSLQKAIPCVFPINKSADSFSPLFKMCDQPSVDCIDRAKLWLTACVQGHPLCKADSRKMPTRLVFLGSQPASGIETDGHQSQNVRLVESASLDGHVLYATLSHCWGGLDFLKLTTGEIDSFKESIPLTRLTKTFQVCFYRSIPPLSAFHDLYSLQKRTFDSRITPDVSERNSKSDWKKEAGLMASVYGGSYINIAASAAEDGSKGLFLRAQDYVQGVCISSTSSSADTPTYAVAPSTLYSDGITSTALASRAWTLQERLLAPRTLHFGFGDLFWECSTKDACESFPDQIPVNGNWTSTLYLRPRQLFREKWQTIIQLYSKAKLTYKTDKLVALAGIAREAQKVSGDEYVAGLWRTGIEELMCWTINTGCRLKDALCRPPSWSWASVDGEVWWIRIDKTSHRFELHSTVLDVTISPSGPDLFGQLNGGILTLGCSAMISAKTIDGNFRNIIISAKDDDIAISGWADIEDFADTDVKLVPLGTRFNLVLRGGLIALLIGLILRSTGGKKGEFERIGMFKLVVDNMDPIWLEFNAALEGFGPSTAREHCAETRIHPETGKEQFVITII</sequence>